<protein>
    <submittedName>
        <fullName evidence="2">Uncharacterized protein</fullName>
    </submittedName>
</protein>
<reference evidence="2" key="1">
    <citation type="journal article" date="2014" name="Front. Microbiol.">
        <title>High frequency of phylogenetically diverse reductive dehalogenase-homologous genes in deep subseafloor sedimentary metagenomes.</title>
        <authorList>
            <person name="Kawai M."/>
            <person name="Futagami T."/>
            <person name="Toyoda A."/>
            <person name="Takaki Y."/>
            <person name="Nishi S."/>
            <person name="Hori S."/>
            <person name="Arai W."/>
            <person name="Tsubouchi T."/>
            <person name="Morono Y."/>
            <person name="Uchiyama I."/>
            <person name="Ito T."/>
            <person name="Fujiyama A."/>
            <person name="Inagaki F."/>
            <person name="Takami H."/>
        </authorList>
    </citation>
    <scope>NUCLEOTIDE SEQUENCE</scope>
    <source>
        <strain evidence="2">Expedition CK06-06</strain>
    </source>
</reference>
<organism evidence="2">
    <name type="scientific">marine sediment metagenome</name>
    <dbReference type="NCBI Taxonomy" id="412755"/>
    <lineage>
        <taxon>unclassified sequences</taxon>
        <taxon>metagenomes</taxon>
        <taxon>ecological metagenomes</taxon>
    </lineage>
</organism>
<gene>
    <name evidence="2" type="ORF">S03H2_21503</name>
</gene>
<feature type="region of interest" description="Disordered" evidence="1">
    <location>
        <begin position="1"/>
        <end position="23"/>
    </location>
</feature>
<evidence type="ECO:0000313" key="2">
    <source>
        <dbReference type="EMBL" id="GAH45031.1"/>
    </source>
</evidence>
<accession>X1FHC3</accession>
<evidence type="ECO:0000256" key="1">
    <source>
        <dbReference type="SAM" id="MobiDB-lite"/>
    </source>
</evidence>
<dbReference type="EMBL" id="BARU01011455">
    <property type="protein sequence ID" value="GAH45031.1"/>
    <property type="molecule type" value="Genomic_DNA"/>
</dbReference>
<proteinExistence type="predicted"/>
<name>X1FHC3_9ZZZZ</name>
<sequence>MEAQAETYHNKVHEEEEEPKEYAVTIDEKSSEGYLEAYQPVELEPKGMRLP</sequence>
<comment type="caution">
    <text evidence="2">The sequence shown here is derived from an EMBL/GenBank/DDBJ whole genome shotgun (WGS) entry which is preliminary data.</text>
</comment>
<dbReference type="AlphaFoldDB" id="X1FHC3"/>
<feature type="non-terminal residue" evidence="2">
    <location>
        <position position="51"/>
    </location>
</feature>